<dbReference type="SUPFAM" id="SSF46894">
    <property type="entry name" value="C-terminal effector domain of the bipartite response regulators"/>
    <property type="match status" value="1"/>
</dbReference>
<feature type="domain" description="HTH luxR-type" evidence="1">
    <location>
        <begin position="152"/>
        <end position="204"/>
    </location>
</feature>
<dbReference type="InterPro" id="IPR036388">
    <property type="entry name" value="WH-like_DNA-bd_sf"/>
</dbReference>
<accession>A0AAJ6NV26</accession>
<dbReference type="SMART" id="SM00421">
    <property type="entry name" value="HTH_LUXR"/>
    <property type="match status" value="1"/>
</dbReference>
<evidence type="ECO:0000313" key="2">
    <source>
        <dbReference type="EMBL" id="WGV27125.1"/>
    </source>
</evidence>
<dbReference type="EMBL" id="CP124543">
    <property type="protein sequence ID" value="WGV27125.1"/>
    <property type="molecule type" value="Genomic_DNA"/>
</dbReference>
<dbReference type="AlphaFoldDB" id="A0AAJ6NV26"/>
<dbReference type="PRINTS" id="PR00038">
    <property type="entry name" value="HTHLUXR"/>
</dbReference>
<evidence type="ECO:0000259" key="1">
    <source>
        <dbReference type="SMART" id="SM00421"/>
    </source>
</evidence>
<gene>
    <name evidence="2" type="ORF">QI031_06420</name>
</gene>
<dbReference type="RefSeq" id="WP_281484365.1">
    <property type="nucleotide sequence ID" value="NZ_CP124543.1"/>
</dbReference>
<organism evidence="2 3">
    <name type="scientific">Halotia branconii CENA392</name>
    <dbReference type="NCBI Taxonomy" id="1539056"/>
    <lineage>
        <taxon>Bacteria</taxon>
        <taxon>Bacillati</taxon>
        <taxon>Cyanobacteriota</taxon>
        <taxon>Cyanophyceae</taxon>
        <taxon>Nostocales</taxon>
        <taxon>Nodulariaceae</taxon>
        <taxon>Halotia</taxon>
    </lineage>
</organism>
<dbReference type="InterPro" id="IPR016032">
    <property type="entry name" value="Sig_transdc_resp-reg_C-effctor"/>
</dbReference>
<dbReference type="InterPro" id="IPR000792">
    <property type="entry name" value="Tscrpt_reg_LuxR_C"/>
</dbReference>
<evidence type="ECO:0000313" key="3">
    <source>
        <dbReference type="Proteomes" id="UP001223520"/>
    </source>
</evidence>
<dbReference type="Pfam" id="PF00196">
    <property type="entry name" value="GerE"/>
    <property type="match status" value="1"/>
</dbReference>
<dbReference type="Proteomes" id="UP001223520">
    <property type="component" value="Chromosome"/>
</dbReference>
<dbReference type="CDD" id="cd06170">
    <property type="entry name" value="LuxR_C_like"/>
    <property type="match status" value="1"/>
</dbReference>
<dbReference type="GO" id="GO:0006355">
    <property type="term" value="P:regulation of DNA-templated transcription"/>
    <property type="evidence" value="ECO:0007669"/>
    <property type="project" value="InterPro"/>
</dbReference>
<dbReference type="KEGG" id="hbq:QI031_06420"/>
<protein>
    <submittedName>
        <fullName evidence="2">Helix-turn-helix transcriptional regulator</fullName>
    </submittedName>
</protein>
<sequence length="205" mass="23470">MIPLTKTSINVNTAVLPKQASVKLPNLQQAEFLQEILEGLGDGILILTTAGELVHANASAHHICSQLNQGHFDSNYIPSAIWHLCQFLIDNQRLLSDPIMMLSDEIVLDKSTIFRIRIKFMDLEIFDIPCLLVTLENRCESMKNIAIAEIKKYELTPREAEIWCLYRSNYSYKEIAVKLHITLNTVKKHMKNIHAKRQDFLTNPN</sequence>
<proteinExistence type="predicted"/>
<reference evidence="2 3" key="1">
    <citation type="journal article" date="2023" name="Limnol Oceanogr Lett">
        <title>Environmental adaptations by the intertidal Antarctic cyanobacterium Halotia branconii CENA392 as revealed using long-read genome sequencing.</title>
        <authorList>
            <person name="Dextro R.B."/>
            <person name="Delbaje E."/>
            <person name="Freitas P.N.N."/>
            <person name="Geraldes V."/>
            <person name="Pinto E."/>
            <person name="Long P.F."/>
            <person name="Fiore M.F."/>
        </authorList>
    </citation>
    <scope>NUCLEOTIDE SEQUENCE [LARGE SCALE GENOMIC DNA]</scope>
    <source>
        <strain evidence="2 3">CENA392</strain>
    </source>
</reference>
<keyword evidence="3" id="KW-1185">Reference proteome</keyword>
<dbReference type="GO" id="GO:0003677">
    <property type="term" value="F:DNA binding"/>
    <property type="evidence" value="ECO:0007669"/>
    <property type="project" value="InterPro"/>
</dbReference>
<name>A0AAJ6NV26_9CYAN</name>
<dbReference type="Gene3D" id="1.10.10.10">
    <property type="entry name" value="Winged helix-like DNA-binding domain superfamily/Winged helix DNA-binding domain"/>
    <property type="match status" value="1"/>
</dbReference>